<dbReference type="EMBL" id="JBHTHX010001590">
    <property type="protein sequence ID" value="MFD0888977.1"/>
    <property type="molecule type" value="Genomic_DNA"/>
</dbReference>
<reference evidence="2" key="1">
    <citation type="journal article" date="2019" name="Int. J. Syst. Evol. Microbiol.">
        <title>The Global Catalogue of Microorganisms (GCM) 10K type strain sequencing project: providing services to taxonomists for standard genome sequencing and annotation.</title>
        <authorList>
            <consortium name="The Broad Institute Genomics Platform"/>
            <consortium name="The Broad Institute Genome Sequencing Center for Infectious Disease"/>
            <person name="Wu L."/>
            <person name="Ma J."/>
        </authorList>
    </citation>
    <scope>NUCLEOTIDE SEQUENCE [LARGE SCALE GENOMIC DNA]</scope>
    <source>
        <strain evidence="2">CCUG 62974</strain>
    </source>
</reference>
<comment type="caution">
    <text evidence="1">The sequence shown here is derived from an EMBL/GenBank/DDBJ whole genome shotgun (WGS) entry which is preliminary data.</text>
</comment>
<keyword evidence="2" id="KW-1185">Reference proteome</keyword>
<feature type="non-terminal residue" evidence="1">
    <location>
        <position position="65"/>
    </location>
</feature>
<name>A0ABW3E0R0_9ACTN</name>
<sequence length="65" mass="7030">MKIVRGTITSLVGDMLSSHGPVTRPRRLTSSPRSRVWRADMGGTAVAIKQIVGGADADARFHREV</sequence>
<organism evidence="1 2">
    <name type="scientific">Streptosporangium algeriense</name>
    <dbReference type="NCBI Taxonomy" id="1682748"/>
    <lineage>
        <taxon>Bacteria</taxon>
        <taxon>Bacillati</taxon>
        <taxon>Actinomycetota</taxon>
        <taxon>Actinomycetes</taxon>
        <taxon>Streptosporangiales</taxon>
        <taxon>Streptosporangiaceae</taxon>
        <taxon>Streptosporangium</taxon>
    </lineage>
</organism>
<evidence type="ECO:0000313" key="2">
    <source>
        <dbReference type="Proteomes" id="UP001597024"/>
    </source>
</evidence>
<evidence type="ECO:0000313" key="1">
    <source>
        <dbReference type="EMBL" id="MFD0888977.1"/>
    </source>
</evidence>
<accession>A0ABW3E0R0</accession>
<dbReference type="Proteomes" id="UP001597024">
    <property type="component" value="Unassembled WGS sequence"/>
</dbReference>
<protein>
    <submittedName>
        <fullName evidence="1">Uncharacterized protein</fullName>
    </submittedName>
</protein>
<proteinExistence type="predicted"/>
<gene>
    <name evidence="1" type="ORF">ACFQ08_30965</name>
</gene>